<name>A0A0F9JPA4_9ZZZZ</name>
<organism evidence="2">
    <name type="scientific">marine sediment metagenome</name>
    <dbReference type="NCBI Taxonomy" id="412755"/>
    <lineage>
        <taxon>unclassified sequences</taxon>
        <taxon>metagenomes</taxon>
        <taxon>ecological metagenomes</taxon>
    </lineage>
</organism>
<evidence type="ECO:0008006" key="3">
    <source>
        <dbReference type="Google" id="ProtNLM"/>
    </source>
</evidence>
<sequence length="963" mass="105719">TAIPINTIAQEIENGIHFIKSQPQESHVIVSAGKSGVTQLFKNDTAIPDAGDFSGTTLYSIDTSAKQVRFSQAPDSSVVVTTGKESLIWSGDEMRVAAFFTSESAVTDDAINPRDYTRQVNNNLSTADEVAIIGGGNDDETVLLLHFDGVDGSTTFTDSSDSAHTVSGLTNAQLDTDQFKFGVSEVSINGTSSLTVPDHADWFFDSGAFTIETWIRLDEVGFITHPIYQQRADGNNYSFLTYTTAISPNKFQFVLIDASTTRINLNAQITLSPDIWYHVALIRGWGGSTDTWAITVNGQLINTATYSGNYINYAADIFIGEFNNSSYLDGWLDELRITKGIARWTSDFNPPARPYSAPANNWVVFTNRPISGISHYVDNTNGLSGQTVTYQGWNGASWTGVSTLGTSADPTNGLSQSGKISWISTVDTAKQKFLDGKQFFVYQGTLSDGEATLRTVTVDAPMQPILDNWDGVDREVLTFQVVRTSGTSDFTTRVNELTLDPAFPVTAEIGGLTAAEHVIIMFEDRIQAVRLEMFGFNETATPDLSGTSVSYFNGSDYVVQSSQYDQTVQDGIPLNKTGTISWQPPNREEEFRQTLYGQSGYAYKFVWNGTLDSAASTKKTAIDVVRGIPAPLKVRPFTFAFPYKNRLMLGGYREGNQGNRIDFSKTNTSGVWNGEETSIDGLQSIFVAGNEDLTAGKQLYNQFGNRLITMGVLYKNSKMFVLIGDGPTGDDKFRILPVSDSIGCPDPCLTLVSVDIGIAAQGQPSRNMHIFLSASGPRRFEGTKPIPIHGIDSYFDPVHDNYVGTTAISNAHAWYDRTYKEYNLRVGANWFVLSLIHNKWYTKYSPTMPTVGIPVTDTRGLNYAYSGTTTGFLMRLENGTTWGQTSTGIEQIVENGDFYPETDRNGKPDPWFLTELTKLKVSYRVLSEAATLSVTHYKDSASSGTALPSINLSEGDNTYHRKT</sequence>
<dbReference type="EMBL" id="LAZR01015759">
    <property type="protein sequence ID" value="KKM07491.1"/>
    <property type="molecule type" value="Genomic_DNA"/>
</dbReference>
<reference evidence="2" key="1">
    <citation type="journal article" date="2015" name="Nature">
        <title>Complex archaea that bridge the gap between prokaryotes and eukaryotes.</title>
        <authorList>
            <person name="Spang A."/>
            <person name="Saw J.H."/>
            <person name="Jorgensen S.L."/>
            <person name="Zaremba-Niedzwiedzka K."/>
            <person name="Martijn J."/>
            <person name="Lind A.E."/>
            <person name="van Eijk R."/>
            <person name="Schleper C."/>
            <person name="Guy L."/>
            <person name="Ettema T.J."/>
        </authorList>
    </citation>
    <scope>NUCLEOTIDE SEQUENCE</scope>
</reference>
<dbReference type="Gene3D" id="2.60.120.200">
    <property type="match status" value="1"/>
</dbReference>
<feature type="region of interest" description="Disordered" evidence="1">
    <location>
        <begin position="940"/>
        <end position="963"/>
    </location>
</feature>
<feature type="non-terminal residue" evidence="2">
    <location>
        <position position="1"/>
    </location>
</feature>
<accession>A0A0F9JPA4</accession>
<dbReference type="InterPro" id="IPR013320">
    <property type="entry name" value="ConA-like_dom_sf"/>
</dbReference>
<protein>
    <recommendedName>
        <fullName evidence="3">LamG-like jellyroll fold domain-containing protein</fullName>
    </recommendedName>
</protein>
<gene>
    <name evidence="2" type="ORF">LCGC14_1733390</name>
</gene>
<dbReference type="Pfam" id="PF13385">
    <property type="entry name" value="Laminin_G_3"/>
    <property type="match status" value="1"/>
</dbReference>
<dbReference type="AlphaFoldDB" id="A0A0F9JPA4"/>
<evidence type="ECO:0000313" key="2">
    <source>
        <dbReference type="EMBL" id="KKM07491.1"/>
    </source>
</evidence>
<dbReference type="SUPFAM" id="SSF49899">
    <property type="entry name" value="Concanavalin A-like lectins/glucanases"/>
    <property type="match status" value="1"/>
</dbReference>
<proteinExistence type="predicted"/>
<feature type="non-terminal residue" evidence="2">
    <location>
        <position position="963"/>
    </location>
</feature>
<feature type="compositionally biased region" description="Polar residues" evidence="1">
    <location>
        <begin position="940"/>
        <end position="956"/>
    </location>
</feature>
<comment type="caution">
    <text evidence="2">The sequence shown here is derived from an EMBL/GenBank/DDBJ whole genome shotgun (WGS) entry which is preliminary data.</text>
</comment>
<evidence type="ECO:0000256" key="1">
    <source>
        <dbReference type="SAM" id="MobiDB-lite"/>
    </source>
</evidence>